<dbReference type="InterPro" id="IPR006680">
    <property type="entry name" value="Amidohydro-rel"/>
</dbReference>
<evidence type="ECO:0000259" key="5">
    <source>
        <dbReference type="Pfam" id="PF22039"/>
    </source>
</evidence>
<dbReference type="InterPro" id="IPR054418">
    <property type="entry name" value="MQNX/HUTI_composite_N"/>
</dbReference>
<dbReference type="Pfam" id="PF01979">
    <property type="entry name" value="Amidohydro_1"/>
    <property type="match status" value="1"/>
</dbReference>
<dbReference type="EMBL" id="POUA01000055">
    <property type="protein sequence ID" value="PZG50716.1"/>
    <property type="molecule type" value="Genomic_DNA"/>
</dbReference>
<evidence type="ECO:0000313" key="6">
    <source>
        <dbReference type="EMBL" id="PZG50716.1"/>
    </source>
</evidence>
<comment type="caution">
    <text evidence="6">The sequence shown here is derived from an EMBL/GenBank/DDBJ whole genome shotgun (WGS) entry which is preliminary data.</text>
</comment>
<evidence type="ECO:0000259" key="4">
    <source>
        <dbReference type="Pfam" id="PF01979"/>
    </source>
</evidence>
<evidence type="ECO:0000256" key="1">
    <source>
        <dbReference type="ARBA" id="ARBA00022723"/>
    </source>
</evidence>
<dbReference type="PANTHER" id="PTHR43794:SF11">
    <property type="entry name" value="AMIDOHYDROLASE-RELATED DOMAIN-CONTAINING PROTEIN"/>
    <property type="match status" value="1"/>
</dbReference>
<keyword evidence="3" id="KW-0862">Zinc</keyword>
<sequence>MVLIPDLLVTGGDVVTMNPRREVLLGGAVAVAGDRILAVGGTTELRARWPDVLELDASDCVVTPGMVNAHQHLTGDPLARACIPDDIDSEESIHGWAVPLHQAHLPEDEELSALLACAENLRNGVTTIIEAGTVASPERVAAAMTRAGARGTVGTWGWDVADAPHAAPADEVLDRLWAVVESYPAGGLVEGRVTLVGHGLASDGLLAGAADLARRTGAGMTMHMSPGRADVDHYLARSGRRPLLHLADLGVLGPHLLLAHAVWLDDAEVDALLGSGTAVAYCPWAYLRLGQGVTRAGRHAEIFTRGGRVALGCDAGNAGDAADILRAAALAAGLAKDTAMDPGAIGAPEAMEMATIRGAEAVGMETRIGSIEAGKLADLVVHDATGPQWTPRGDVAQQLVWSTDGRSVRDVLVGGQVVVRQGRCVTLDEDALRIEARKASARLLERAGVAVRRHWPHVRSH</sequence>
<dbReference type="InterPro" id="IPR011059">
    <property type="entry name" value="Metal-dep_hydrolase_composite"/>
</dbReference>
<dbReference type="PANTHER" id="PTHR43794">
    <property type="entry name" value="AMINOHYDROLASE SSNA-RELATED"/>
    <property type="match status" value="1"/>
</dbReference>
<organism evidence="6 7">
    <name type="scientific">Spongiactinospora gelatinilytica</name>
    <dbReference type="NCBI Taxonomy" id="2666298"/>
    <lineage>
        <taxon>Bacteria</taxon>
        <taxon>Bacillati</taxon>
        <taxon>Actinomycetota</taxon>
        <taxon>Actinomycetes</taxon>
        <taxon>Streptosporangiales</taxon>
        <taxon>Streptosporangiaceae</taxon>
        <taxon>Spongiactinospora</taxon>
    </lineage>
</organism>
<evidence type="ECO:0000256" key="2">
    <source>
        <dbReference type="ARBA" id="ARBA00022801"/>
    </source>
</evidence>
<reference evidence="6 7" key="1">
    <citation type="submission" date="2018-01" db="EMBL/GenBank/DDBJ databases">
        <title>Draft genome sequence of Sphaerisporangium sp. 7K107.</title>
        <authorList>
            <person name="Sahin N."/>
            <person name="Saygin H."/>
            <person name="Ay H."/>
        </authorList>
    </citation>
    <scope>NUCLEOTIDE SEQUENCE [LARGE SCALE GENOMIC DNA]</scope>
    <source>
        <strain evidence="6 7">7K107</strain>
    </source>
</reference>
<dbReference type="SUPFAM" id="SSF51556">
    <property type="entry name" value="Metallo-dependent hydrolases"/>
    <property type="match status" value="1"/>
</dbReference>
<name>A0A2W2GMI0_9ACTN</name>
<keyword evidence="2 6" id="KW-0378">Hydrolase</keyword>
<evidence type="ECO:0000313" key="7">
    <source>
        <dbReference type="Proteomes" id="UP000248544"/>
    </source>
</evidence>
<dbReference type="GO" id="GO:0046872">
    <property type="term" value="F:metal ion binding"/>
    <property type="evidence" value="ECO:0007669"/>
    <property type="project" value="UniProtKB-KW"/>
</dbReference>
<dbReference type="Pfam" id="PF22039">
    <property type="entry name" value="HUTI_composite_bact"/>
    <property type="match status" value="1"/>
</dbReference>
<feature type="domain" description="Amidohydrolase-related" evidence="4">
    <location>
        <begin position="61"/>
        <end position="418"/>
    </location>
</feature>
<dbReference type="AlphaFoldDB" id="A0A2W2GMI0"/>
<evidence type="ECO:0000256" key="3">
    <source>
        <dbReference type="ARBA" id="ARBA00022833"/>
    </source>
</evidence>
<gene>
    <name evidence="6" type="ORF">C1I98_09940</name>
</gene>
<dbReference type="Gene3D" id="3.20.20.140">
    <property type="entry name" value="Metal-dependent hydrolases"/>
    <property type="match status" value="1"/>
</dbReference>
<keyword evidence="1" id="KW-0479">Metal-binding</keyword>
<dbReference type="RefSeq" id="WP_111166884.1">
    <property type="nucleotide sequence ID" value="NZ_POUA01000055.1"/>
</dbReference>
<dbReference type="GO" id="GO:0016810">
    <property type="term" value="F:hydrolase activity, acting on carbon-nitrogen (but not peptide) bonds"/>
    <property type="evidence" value="ECO:0007669"/>
    <property type="project" value="InterPro"/>
</dbReference>
<accession>A0A2W2GMI0</accession>
<protein>
    <submittedName>
        <fullName evidence="6">Amidohydrolase</fullName>
    </submittedName>
</protein>
<dbReference type="SUPFAM" id="SSF51338">
    <property type="entry name" value="Composite domain of metallo-dependent hydrolases"/>
    <property type="match status" value="1"/>
</dbReference>
<dbReference type="InterPro" id="IPR050287">
    <property type="entry name" value="MTA/SAH_deaminase"/>
</dbReference>
<dbReference type="Proteomes" id="UP000248544">
    <property type="component" value="Unassembled WGS sequence"/>
</dbReference>
<proteinExistence type="predicted"/>
<feature type="domain" description="Aminodeoxyfutalosine deaminase/Imidazolonepropionase-like composite" evidence="5">
    <location>
        <begin position="27"/>
        <end position="51"/>
    </location>
</feature>
<dbReference type="InterPro" id="IPR032466">
    <property type="entry name" value="Metal_Hydrolase"/>
</dbReference>
<keyword evidence="7" id="KW-1185">Reference proteome</keyword>
<dbReference type="Gene3D" id="2.30.40.10">
    <property type="entry name" value="Urease, subunit C, domain 1"/>
    <property type="match status" value="1"/>
</dbReference>